<proteinExistence type="predicted"/>
<keyword evidence="2" id="KW-1185">Reference proteome</keyword>
<comment type="caution">
    <text evidence="1">The sequence shown here is derived from an EMBL/GenBank/DDBJ whole genome shotgun (WGS) entry which is preliminary data.</text>
</comment>
<dbReference type="Proteomes" id="UP000300142">
    <property type="component" value="Unassembled WGS sequence"/>
</dbReference>
<protein>
    <submittedName>
        <fullName evidence="1">Uncharacterized protein</fullName>
    </submittedName>
</protein>
<organism evidence="1 2">
    <name type="scientific">Sphaerospermopsis reniformis</name>
    <dbReference type="NCBI Taxonomy" id="531300"/>
    <lineage>
        <taxon>Bacteria</taxon>
        <taxon>Bacillati</taxon>
        <taxon>Cyanobacteriota</taxon>
        <taxon>Cyanophyceae</taxon>
        <taxon>Nostocales</taxon>
        <taxon>Aphanizomenonaceae</taxon>
        <taxon>Sphaerospermopsis</taxon>
    </lineage>
</organism>
<name>A0A480A581_9CYAN</name>
<gene>
    <name evidence="1" type="ORF">SR1949_51210</name>
</gene>
<reference evidence="2" key="1">
    <citation type="submission" date="2019-02" db="EMBL/GenBank/DDBJ databases">
        <title>Draft genome sequence of Sphaerospermopsis reniformis NIES-1949.</title>
        <authorList>
            <person name="Yamaguchi H."/>
            <person name="Suzuki S."/>
            <person name="Kawachi M."/>
        </authorList>
    </citation>
    <scope>NUCLEOTIDE SEQUENCE [LARGE SCALE GENOMIC DNA]</scope>
    <source>
        <strain evidence="2">NIES-1949</strain>
    </source>
</reference>
<dbReference type="EMBL" id="BJCE01000370">
    <property type="protein sequence ID" value="GCL39989.1"/>
    <property type="molecule type" value="Genomic_DNA"/>
</dbReference>
<evidence type="ECO:0000313" key="1">
    <source>
        <dbReference type="EMBL" id="GCL39989.1"/>
    </source>
</evidence>
<evidence type="ECO:0000313" key="2">
    <source>
        <dbReference type="Proteomes" id="UP000300142"/>
    </source>
</evidence>
<sequence>MKTLNSVKDGIARKIGDSPRNVFMLTDFKDIAADSQVRTVFDQLETEGKIIKMSENCYAKAVISPLSKRVVPCKALRELATEFLEYLNIEVVPSSYDKAYNEGRTTQVPTGRVIGVKKPIPIPPKFGYDGKFVTFEYVG</sequence>
<dbReference type="AlphaFoldDB" id="A0A480A581"/>
<accession>A0A480A581</accession>
<dbReference type="RefSeq" id="WP_096569119.1">
    <property type="nucleotide sequence ID" value="NZ_BJCE01000370.1"/>
</dbReference>